<dbReference type="EMBL" id="OBMI01000001">
    <property type="protein sequence ID" value="SOB79359.1"/>
    <property type="molecule type" value="Genomic_DNA"/>
</dbReference>
<keyword evidence="2" id="KW-1185">Reference proteome</keyword>
<evidence type="ECO:0000313" key="1">
    <source>
        <dbReference type="EMBL" id="SOB79359.1"/>
    </source>
</evidence>
<reference evidence="1 2" key="1">
    <citation type="submission" date="2017-07" db="EMBL/GenBank/DDBJ databases">
        <authorList>
            <person name="Sun Z.S."/>
            <person name="Albrecht U."/>
            <person name="Echele G."/>
            <person name="Lee C.C."/>
        </authorList>
    </citation>
    <scope>NUCLEOTIDE SEQUENCE [LARGE SCALE GENOMIC DNA]</scope>
    <source>
        <strain evidence="1 2">CGMCC 1.12672</strain>
    </source>
</reference>
<dbReference type="Proteomes" id="UP000219494">
    <property type="component" value="Unassembled WGS sequence"/>
</dbReference>
<name>A0A285QD27_9SPHN</name>
<evidence type="ECO:0000313" key="2">
    <source>
        <dbReference type="Proteomes" id="UP000219494"/>
    </source>
</evidence>
<sequence>MIKNQRPVRGFWDWVATGDWNGGNGNTGADG</sequence>
<proteinExistence type="predicted"/>
<gene>
    <name evidence="1" type="ORF">SAMN06297144_0507</name>
</gene>
<protein>
    <submittedName>
        <fullName evidence="1">Uncharacterized protein</fullName>
    </submittedName>
</protein>
<organism evidence="1 2">
    <name type="scientific">Sphingomonas guangdongensis</name>
    <dbReference type="NCBI Taxonomy" id="1141890"/>
    <lineage>
        <taxon>Bacteria</taxon>
        <taxon>Pseudomonadati</taxon>
        <taxon>Pseudomonadota</taxon>
        <taxon>Alphaproteobacteria</taxon>
        <taxon>Sphingomonadales</taxon>
        <taxon>Sphingomonadaceae</taxon>
        <taxon>Sphingomonas</taxon>
    </lineage>
</organism>
<dbReference type="AlphaFoldDB" id="A0A285QD27"/>
<accession>A0A285QD27</accession>